<dbReference type="EC" id="3.2.1.39" evidence="3"/>
<evidence type="ECO:0000256" key="5">
    <source>
        <dbReference type="ARBA" id="ARBA00022801"/>
    </source>
</evidence>
<proteinExistence type="inferred from homology"/>
<dbReference type="GO" id="GO:0005975">
    <property type="term" value="P:carbohydrate metabolic process"/>
    <property type="evidence" value="ECO:0007669"/>
    <property type="project" value="InterPro"/>
</dbReference>
<dbReference type="InterPro" id="IPR017853">
    <property type="entry name" value="GH"/>
</dbReference>
<dbReference type="InterPro" id="IPR044965">
    <property type="entry name" value="Glyco_hydro_17_plant"/>
</dbReference>
<dbReference type="GO" id="GO:0005886">
    <property type="term" value="C:plasma membrane"/>
    <property type="evidence" value="ECO:0000318"/>
    <property type="project" value="GO_Central"/>
</dbReference>
<dbReference type="GO" id="GO:0042973">
    <property type="term" value="F:glucan endo-1,3-beta-D-glucosidase activity"/>
    <property type="evidence" value="ECO:0007669"/>
    <property type="project" value="UniProtKB-EC"/>
</dbReference>
<dbReference type="OMA" id="SSCVFRD"/>
<evidence type="ECO:0000256" key="1">
    <source>
        <dbReference type="ARBA" id="ARBA00000382"/>
    </source>
</evidence>
<evidence type="ECO:0000256" key="7">
    <source>
        <dbReference type="RuleBase" id="RU004335"/>
    </source>
</evidence>
<dbReference type="Pfam" id="PF00332">
    <property type="entry name" value="Glyco_hydro_17"/>
    <property type="match status" value="1"/>
</dbReference>
<dbReference type="SUPFAM" id="SSF51445">
    <property type="entry name" value="(Trans)glycosidases"/>
    <property type="match status" value="1"/>
</dbReference>
<evidence type="ECO:0000256" key="8">
    <source>
        <dbReference type="SAM" id="SignalP"/>
    </source>
</evidence>
<evidence type="ECO:0000256" key="2">
    <source>
        <dbReference type="ARBA" id="ARBA00008773"/>
    </source>
</evidence>
<organism evidence="9 10">
    <name type="scientific">Zostera marina</name>
    <name type="common">Eelgrass</name>
    <dbReference type="NCBI Taxonomy" id="29655"/>
    <lineage>
        <taxon>Eukaryota</taxon>
        <taxon>Viridiplantae</taxon>
        <taxon>Streptophyta</taxon>
        <taxon>Embryophyta</taxon>
        <taxon>Tracheophyta</taxon>
        <taxon>Spermatophyta</taxon>
        <taxon>Magnoliopsida</taxon>
        <taxon>Liliopsida</taxon>
        <taxon>Zosteraceae</taxon>
        <taxon>Zostera</taxon>
    </lineage>
</organism>
<reference evidence="10" key="1">
    <citation type="journal article" date="2016" name="Nature">
        <title>The genome of the seagrass Zostera marina reveals angiosperm adaptation to the sea.</title>
        <authorList>
            <person name="Olsen J.L."/>
            <person name="Rouze P."/>
            <person name="Verhelst B."/>
            <person name="Lin Y.-C."/>
            <person name="Bayer T."/>
            <person name="Collen J."/>
            <person name="Dattolo E."/>
            <person name="De Paoli E."/>
            <person name="Dittami S."/>
            <person name="Maumus F."/>
            <person name="Michel G."/>
            <person name="Kersting A."/>
            <person name="Lauritano C."/>
            <person name="Lohaus R."/>
            <person name="Toepel M."/>
            <person name="Tonon T."/>
            <person name="Vanneste K."/>
            <person name="Amirebrahimi M."/>
            <person name="Brakel J."/>
            <person name="Bostroem C."/>
            <person name="Chovatia M."/>
            <person name="Grimwood J."/>
            <person name="Jenkins J.W."/>
            <person name="Jueterbock A."/>
            <person name="Mraz A."/>
            <person name="Stam W.T."/>
            <person name="Tice H."/>
            <person name="Bornberg-Bauer E."/>
            <person name="Green P.J."/>
            <person name="Pearson G.A."/>
            <person name="Procaccini G."/>
            <person name="Duarte C.M."/>
            <person name="Schmutz J."/>
            <person name="Reusch T.B.H."/>
            <person name="Van de Peer Y."/>
        </authorList>
    </citation>
    <scope>NUCLEOTIDE SEQUENCE [LARGE SCALE GENOMIC DNA]</scope>
    <source>
        <strain evidence="10">cv. Finnish</strain>
    </source>
</reference>
<protein>
    <recommendedName>
        <fullName evidence="3">glucan endo-1,3-beta-D-glucosidase</fullName>
        <ecNumber evidence="3">3.2.1.39</ecNumber>
    </recommendedName>
</protein>
<dbReference type="STRING" id="29655.A0A0K9NGS5"/>
<feature type="chain" id="PRO_5005527071" description="glucan endo-1,3-beta-D-glucosidase" evidence="8">
    <location>
        <begin position="33"/>
        <end position="387"/>
    </location>
</feature>
<comment type="caution">
    <text evidence="9">The sequence shown here is derived from an EMBL/GenBank/DDBJ whole genome shotgun (WGS) entry which is preliminary data.</text>
</comment>
<keyword evidence="4 8" id="KW-0732">Signal</keyword>
<keyword evidence="5" id="KW-0378">Hydrolase</keyword>
<evidence type="ECO:0000256" key="4">
    <source>
        <dbReference type="ARBA" id="ARBA00022729"/>
    </source>
</evidence>
<dbReference type="FunFam" id="3.20.20.80:FF:000005">
    <property type="entry name" value="Glucan endo-1,3-beta-glucosidase 14"/>
    <property type="match status" value="1"/>
</dbReference>
<dbReference type="PANTHER" id="PTHR32227">
    <property type="entry name" value="GLUCAN ENDO-1,3-BETA-GLUCOSIDASE BG1-RELATED-RELATED"/>
    <property type="match status" value="1"/>
</dbReference>
<sequence>MGDPPKSSSLTLSVFIHGCLFFLFQHQGFVEAFTGTYGVNYGRVADNIPSPGSVVTLLKRSKIKNVRIFDADHAVLNAFRGSGLNIAVMVPNELLVDMNSSEEKAMYWIEQNVQPFLPQTHITGIAVGNEIIGSLNLDYQKALPGAVSNIYKCLKKLRLEELIEVSTPHSQAVFTNSYPPSVCSFKESIVEYMKPLLELFSKTGAPFYINVYPFIAYKTEPDKIDIRYALLQQNPGFRDPNTKLHYDNMFDAQIDAAYAALEDAGYGNIEVRVSETGWASRGGENEEGATLSNARTYNYNLRKRLAKMKGTPFRPNIVVKAYVFALFNEDSKPGPVSERNFGLFEADGSIAYDIGFNPLFSSSSLLPKALNAVDFFCVVTMILMFVT</sequence>
<gene>
    <name evidence="9" type="ORF">ZOSMA_9G00790</name>
</gene>
<accession>A0A0K9NGS5</accession>
<keyword evidence="10" id="KW-1185">Reference proteome</keyword>
<comment type="catalytic activity">
    <reaction evidence="1">
        <text>Hydrolysis of (1-&gt;3)-beta-D-glucosidic linkages in (1-&gt;3)-beta-D-glucans.</text>
        <dbReference type="EC" id="3.2.1.39"/>
    </reaction>
</comment>
<dbReference type="Proteomes" id="UP000036987">
    <property type="component" value="Unassembled WGS sequence"/>
</dbReference>
<name>A0A0K9NGS5_ZOSMR</name>
<dbReference type="AlphaFoldDB" id="A0A0K9NGS5"/>
<feature type="signal peptide" evidence="8">
    <location>
        <begin position="1"/>
        <end position="32"/>
    </location>
</feature>
<evidence type="ECO:0000256" key="3">
    <source>
        <dbReference type="ARBA" id="ARBA00012780"/>
    </source>
</evidence>
<comment type="similarity">
    <text evidence="2 7">Belongs to the glycosyl hydrolase 17 family.</text>
</comment>
<dbReference type="InterPro" id="IPR000490">
    <property type="entry name" value="Glyco_hydro_17"/>
</dbReference>
<keyword evidence="6" id="KW-0326">Glycosidase</keyword>
<dbReference type="Gene3D" id="3.20.20.80">
    <property type="entry name" value="Glycosidases"/>
    <property type="match status" value="1"/>
</dbReference>
<evidence type="ECO:0000313" key="10">
    <source>
        <dbReference type="Proteomes" id="UP000036987"/>
    </source>
</evidence>
<dbReference type="OrthoDB" id="666604at2759"/>
<dbReference type="EMBL" id="LFYR01002228">
    <property type="protein sequence ID" value="KMZ55976.1"/>
    <property type="molecule type" value="Genomic_DNA"/>
</dbReference>
<evidence type="ECO:0000313" key="9">
    <source>
        <dbReference type="EMBL" id="KMZ55976.1"/>
    </source>
</evidence>
<evidence type="ECO:0000256" key="6">
    <source>
        <dbReference type="ARBA" id="ARBA00023295"/>
    </source>
</evidence>